<dbReference type="RefSeq" id="XP_060457569.1">
    <property type="nucleotide sequence ID" value="XM_060601036.1"/>
</dbReference>
<dbReference type="Pfam" id="PF04082">
    <property type="entry name" value="Fungal_trans"/>
    <property type="match status" value="1"/>
</dbReference>
<dbReference type="Pfam" id="PF00172">
    <property type="entry name" value="Zn_clus"/>
    <property type="match status" value="1"/>
</dbReference>
<feature type="region of interest" description="Disordered" evidence="7">
    <location>
        <begin position="80"/>
        <end position="134"/>
    </location>
</feature>
<dbReference type="GO" id="GO:0008270">
    <property type="term" value="F:zinc ion binding"/>
    <property type="evidence" value="ECO:0007669"/>
    <property type="project" value="InterPro"/>
</dbReference>
<dbReference type="PANTHER" id="PTHR31845">
    <property type="entry name" value="FINGER DOMAIN PROTEIN, PUTATIVE-RELATED"/>
    <property type="match status" value="1"/>
</dbReference>
<dbReference type="PANTHER" id="PTHR31845:SF17">
    <property type="entry name" value="ZN(II)2CYS6 TRANSCRIPTION FACTOR (EUROFUNG)"/>
    <property type="match status" value="1"/>
</dbReference>
<dbReference type="SMART" id="SM00066">
    <property type="entry name" value="GAL4"/>
    <property type="match status" value="1"/>
</dbReference>
<feature type="compositionally biased region" description="Polar residues" evidence="7">
    <location>
        <begin position="745"/>
        <end position="757"/>
    </location>
</feature>
<dbReference type="Gene3D" id="4.10.240.10">
    <property type="entry name" value="Zn(2)-C6 fungal-type DNA-binding domain"/>
    <property type="match status" value="1"/>
</dbReference>
<dbReference type="PROSITE" id="PS50048">
    <property type="entry name" value="ZN2_CY6_FUNGAL_2"/>
    <property type="match status" value="1"/>
</dbReference>
<dbReference type="GO" id="GO:0000981">
    <property type="term" value="F:DNA-binding transcription factor activity, RNA polymerase II-specific"/>
    <property type="evidence" value="ECO:0007669"/>
    <property type="project" value="InterPro"/>
</dbReference>
<keyword evidence="5" id="KW-0804">Transcription</keyword>
<evidence type="ECO:0000256" key="5">
    <source>
        <dbReference type="ARBA" id="ARBA00023163"/>
    </source>
</evidence>
<reference evidence="9" key="1">
    <citation type="journal article" date="2023" name="BMC Genomics">
        <title>Chromosome-level genome assemblies of Cutaneotrichosporon spp. (Trichosporonales, Basidiomycota) reveal imbalanced evolution between nucleotide sequences and chromosome synteny.</title>
        <authorList>
            <person name="Kobayashi Y."/>
            <person name="Kayamori A."/>
            <person name="Aoki K."/>
            <person name="Shiwa Y."/>
            <person name="Matsutani M."/>
            <person name="Fujita N."/>
            <person name="Sugita T."/>
            <person name="Iwasaki W."/>
            <person name="Tanaka N."/>
            <person name="Takashima M."/>
        </authorList>
    </citation>
    <scope>NUCLEOTIDE SEQUENCE</scope>
    <source>
        <strain evidence="9">HIS019</strain>
    </source>
</reference>
<dbReference type="EMBL" id="AP028215">
    <property type="protein sequence ID" value="BEI92304.1"/>
    <property type="molecule type" value="Genomic_DNA"/>
</dbReference>
<accession>A0AA48L5E3</accession>
<feature type="compositionally biased region" description="Polar residues" evidence="7">
    <location>
        <begin position="11"/>
        <end position="24"/>
    </location>
</feature>
<dbReference type="KEGG" id="ccac:CcaHIS019_0411240"/>
<evidence type="ECO:0000313" key="10">
    <source>
        <dbReference type="Proteomes" id="UP001233271"/>
    </source>
</evidence>
<dbReference type="InterPro" id="IPR051089">
    <property type="entry name" value="prtT"/>
</dbReference>
<evidence type="ECO:0000313" key="9">
    <source>
        <dbReference type="EMBL" id="BEI92304.1"/>
    </source>
</evidence>
<gene>
    <name evidence="9" type="ORF">CcaverHIS019_0411240</name>
</gene>
<evidence type="ECO:0000256" key="3">
    <source>
        <dbReference type="ARBA" id="ARBA00023015"/>
    </source>
</evidence>
<evidence type="ECO:0000256" key="6">
    <source>
        <dbReference type="ARBA" id="ARBA00023242"/>
    </source>
</evidence>
<feature type="region of interest" description="Disordered" evidence="7">
    <location>
        <begin position="147"/>
        <end position="209"/>
    </location>
</feature>
<keyword evidence="2" id="KW-0479">Metal-binding</keyword>
<dbReference type="GO" id="GO:0000976">
    <property type="term" value="F:transcription cis-regulatory region binding"/>
    <property type="evidence" value="ECO:0007669"/>
    <property type="project" value="TreeGrafter"/>
</dbReference>
<dbReference type="Proteomes" id="UP001233271">
    <property type="component" value="Chromosome 4"/>
</dbReference>
<comment type="subcellular location">
    <subcellularLocation>
        <location evidence="1">Nucleus</location>
    </subcellularLocation>
</comment>
<dbReference type="InterPro" id="IPR001138">
    <property type="entry name" value="Zn2Cys6_DnaBD"/>
</dbReference>
<dbReference type="SUPFAM" id="SSF57701">
    <property type="entry name" value="Zn2/Cys6 DNA-binding domain"/>
    <property type="match status" value="1"/>
</dbReference>
<dbReference type="GO" id="GO:0005634">
    <property type="term" value="C:nucleus"/>
    <property type="evidence" value="ECO:0007669"/>
    <property type="project" value="UniProtKB-SubCell"/>
</dbReference>
<feature type="region of interest" description="Disordered" evidence="7">
    <location>
        <begin position="737"/>
        <end position="772"/>
    </location>
</feature>
<feature type="compositionally biased region" description="Basic residues" evidence="7">
    <location>
        <begin position="80"/>
        <end position="89"/>
    </location>
</feature>
<dbReference type="GO" id="GO:0006351">
    <property type="term" value="P:DNA-templated transcription"/>
    <property type="evidence" value="ECO:0007669"/>
    <property type="project" value="InterPro"/>
</dbReference>
<dbReference type="PROSITE" id="PS00463">
    <property type="entry name" value="ZN2_CY6_FUNGAL_1"/>
    <property type="match status" value="1"/>
</dbReference>
<sequence>MDHHSHMSVHTAPTSPDSKANSPSEGGFKPKLRVVERGSQACNECRRHKIRCHPALDDPDHHKACARCVRMQLECVFKKHNRGRKRKNPHPTDSPAESPAAKHSHHEPRSSHAHPAASGYYNNRGGSPERTLMSGVGRYPFMAVDQQLDMGPGAGPSRLPPSGTADSSLKRMVDVWEADDEDDGYSETSAIRHAPRPEPPRNREYVERSPRAEFVRELRPTGTAGSVGPANGHRGAEEPVAVNLITVEEGRTFFDLFVKHFNRAMAIIDPVIHTHDYVRQTSPFLYTVIMCIGSRYLDQVGQEPLAITHNDVHQDIVVMAQNHLMWAFAEALCRVDVVQAIVALTLWKEPDDDKAAFYFNRAVVLAQELRLSDNPPPHILDTMTDSERREVRHRQRLWMTLFSINSIFHMQFRQPMLIPTTDPLITTNHFWLKRGYTENIVADTWVVFSVDLRRRYLQYRERLTDAATNPLVLSTITKTLNEEWTAYLEAWIHEILQVGGRPSIVHKPRVWYASLALNLNLTILHHTLRIPPSERLPPPPPGPPRLQMRSIPAFDYCLNAATTVLFRFNDLEKEQLTYASDTLLHFALYAATFLWTLCRNPELYEFDQAEVEHTRNTILSVAEGLDRASAYPGSSPALHARYLRRLVRTGPYPQGSFDEAGADASAATDREGLMPPLVPFDSQYGGPIPAPGQTPATAMGELDIILSGNYPWSMPVGMDGGWIGPGSAPQVDPALFDQGGGSVPMAQQESSAYTNGSRRLASPPLPLHGGHA</sequence>
<dbReference type="InterPro" id="IPR036864">
    <property type="entry name" value="Zn2-C6_fun-type_DNA-bd_sf"/>
</dbReference>
<evidence type="ECO:0000256" key="2">
    <source>
        <dbReference type="ARBA" id="ARBA00022723"/>
    </source>
</evidence>
<feature type="compositionally biased region" description="Basic and acidic residues" evidence="7">
    <location>
        <begin position="195"/>
        <end position="209"/>
    </location>
</feature>
<dbReference type="CDD" id="cd00067">
    <property type="entry name" value="GAL4"/>
    <property type="match status" value="1"/>
</dbReference>
<dbReference type="GeneID" id="85496174"/>
<protein>
    <recommendedName>
        <fullName evidence="8">Zn(2)-C6 fungal-type domain-containing protein</fullName>
    </recommendedName>
</protein>
<evidence type="ECO:0000256" key="7">
    <source>
        <dbReference type="SAM" id="MobiDB-lite"/>
    </source>
</evidence>
<dbReference type="AlphaFoldDB" id="A0AA48L5E3"/>
<keyword evidence="10" id="KW-1185">Reference proteome</keyword>
<evidence type="ECO:0000256" key="4">
    <source>
        <dbReference type="ARBA" id="ARBA00023125"/>
    </source>
</evidence>
<keyword evidence="4" id="KW-0238">DNA-binding</keyword>
<feature type="compositionally biased region" description="Acidic residues" evidence="7">
    <location>
        <begin position="176"/>
        <end position="185"/>
    </location>
</feature>
<dbReference type="CDD" id="cd12148">
    <property type="entry name" value="fungal_TF_MHR"/>
    <property type="match status" value="1"/>
</dbReference>
<evidence type="ECO:0000259" key="8">
    <source>
        <dbReference type="PROSITE" id="PS50048"/>
    </source>
</evidence>
<keyword evidence="6" id="KW-0539">Nucleus</keyword>
<organism evidence="9 10">
    <name type="scientific">Cutaneotrichosporon cavernicola</name>
    <dbReference type="NCBI Taxonomy" id="279322"/>
    <lineage>
        <taxon>Eukaryota</taxon>
        <taxon>Fungi</taxon>
        <taxon>Dikarya</taxon>
        <taxon>Basidiomycota</taxon>
        <taxon>Agaricomycotina</taxon>
        <taxon>Tremellomycetes</taxon>
        <taxon>Trichosporonales</taxon>
        <taxon>Trichosporonaceae</taxon>
        <taxon>Cutaneotrichosporon</taxon>
    </lineage>
</organism>
<dbReference type="InterPro" id="IPR007219">
    <property type="entry name" value="XnlR_reg_dom"/>
</dbReference>
<feature type="domain" description="Zn(2)-C6 fungal-type" evidence="8">
    <location>
        <begin position="41"/>
        <end position="77"/>
    </location>
</feature>
<keyword evidence="3" id="KW-0805">Transcription regulation</keyword>
<name>A0AA48L5E3_9TREE</name>
<evidence type="ECO:0000256" key="1">
    <source>
        <dbReference type="ARBA" id="ARBA00004123"/>
    </source>
</evidence>
<feature type="region of interest" description="Disordered" evidence="7">
    <location>
        <begin position="1"/>
        <end position="32"/>
    </location>
</feature>
<proteinExistence type="predicted"/>